<keyword evidence="3" id="KW-1064">Adaptive immunity</keyword>
<evidence type="ECO:0000313" key="9">
    <source>
        <dbReference type="Proteomes" id="UP000314987"/>
    </source>
</evidence>
<organism evidence="8 9">
    <name type="scientific">Vombatus ursinus</name>
    <name type="common">Common wombat</name>
    <dbReference type="NCBI Taxonomy" id="29139"/>
    <lineage>
        <taxon>Eukaryota</taxon>
        <taxon>Metazoa</taxon>
        <taxon>Chordata</taxon>
        <taxon>Craniata</taxon>
        <taxon>Vertebrata</taxon>
        <taxon>Euteleostomi</taxon>
        <taxon>Mammalia</taxon>
        <taxon>Metatheria</taxon>
        <taxon>Diprotodontia</taxon>
        <taxon>Vombatidae</taxon>
        <taxon>Vombatus</taxon>
    </lineage>
</organism>
<proteinExistence type="predicted"/>
<keyword evidence="6" id="KW-1279">T cell receptor</keyword>
<evidence type="ECO:0000256" key="3">
    <source>
        <dbReference type="ARBA" id="ARBA00023130"/>
    </source>
</evidence>
<dbReference type="SUPFAM" id="SSF48726">
    <property type="entry name" value="Immunoglobulin"/>
    <property type="match status" value="1"/>
</dbReference>
<dbReference type="Pfam" id="PF07686">
    <property type="entry name" value="V-set"/>
    <property type="match status" value="1"/>
</dbReference>
<dbReference type="InterPro" id="IPR003599">
    <property type="entry name" value="Ig_sub"/>
</dbReference>
<sequence length="172" mass="19458">MTAKIDSIGDFCSYYSKKIRILEMSSLDCGLITSVVWVTSQTKVKQSPQFLRVQEGDTAIINCSYTDSNFDYFPWYWQAPGKGPTFLVAIRVSKNIQEEGRLTVQLNKDAKYFFLHIKESQPEDSGTYFCAASTQWSPGTCSLCTNPTAGLQIWGFLVYSLICQWKHTSNVT</sequence>
<dbReference type="Proteomes" id="UP000314987">
    <property type="component" value="Unassembled WGS sequence"/>
</dbReference>
<keyword evidence="9" id="KW-1185">Reference proteome</keyword>
<dbReference type="Ensembl" id="ENSVURT00010030304.1">
    <property type="protein sequence ID" value="ENSVURP00010026605.1"/>
    <property type="gene ID" value="ENSVURG00010020364.1"/>
</dbReference>
<evidence type="ECO:0000313" key="8">
    <source>
        <dbReference type="Ensembl" id="ENSVURP00010026605.1"/>
    </source>
</evidence>
<dbReference type="PROSITE" id="PS50835">
    <property type="entry name" value="IG_LIKE"/>
    <property type="match status" value="1"/>
</dbReference>
<protein>
    <recommendedName>
        <fullName evidence="7">Ig-like domain-containing protein</fullName>
    </recommendedName>
</protein>
<dbReference type="GO" id="GO:0002250">
    <property type="term" value="P:adaptive immune response"/>
    <property type="evidence" value="ECO:0007669"/>
    <property type="project" value="UniProtKB-KW"/>
</dbReference>
<dbReference type="InterPro" id="IPR007110">
    <property type="entry name" value="Ig-like_dom"/>
</dbReference>
<dbReference type="OMA" id="YFFLHIK"/>
<evidence type="ECO:0000259" key="7">
    <source>
        <dbReference type="PROSITE" id="PS50835"/>
    </source>
</evidence>
<dbReference type="InterPro" id="IPR013106">
    <property type="entry name" value="Ig_V-set"/>
</dbReference>
<keyword evidence="4" id="KW-0675">Receptor</keyword>
<keyword evidence="2" id="KW-0391">Immunity</keyword>
<reference evidence="8" key="2">
    <citation type="submission" date="2025-08" db="UniProtKB">
        <authorList>
            <consortium name="Ensembl"/>
        </authorList>
    </citation>
    <scope>IDENTIFICATION</scope>
</reference>
<evidence type="ECO:0000256" key="2">
    <source>
        <dbReference type="ARBA" id="ARBA00022859"/>
    </source>
</evidence>
<name>A0A4X2LYV2_VOMUR</name>
<dbReference type="InterPro" id="IPR036179">
    <property type="entry name" value="Ig-like_dom_sf"/>
</dbReference>
<dbReference type="SMART" id="SM00406">
    <property type="entry name" value="IGv"/>
    <property type="match status" value="1"/>
</dbReference>
<dbReference type="GO" id="GO:0042605">
    <property type="term" value="F:peptide antigen binding"/>
    <property type="evidence" value="ECO:0007669"/>
    <property type="project" value="TreeGrafter"/>
</dbReference>
<feature type="domain" description="Ig-like" evidence="7">
    <location>
        <begin position="42"/>
        <end position="133"/>
    </location>
</feature>
<dbReference type="SMART" id="SM00409">
    <property type="entry name" value="IG"/>
    <property type="match status" value="1"/>
</dbReference>
<dbReference type="InterPro" id="IPR051006">
    <property type="entry name" value="TCR_variable_domain"/>
</dbReference>
<dbReference type="PANTHER" id="PTHR19343">
    <property type="entry name" value="T CELL RECEPTOR ALPHA VARIABLE 1-2"/>
    <property type="match status" value="1"/>
</dbReference>
<evidence type="ECO:0000256" key="1">
    <source>
        <dbReference type="ARBA" id="ARBA00022729"/>
    </source>
</evidence>
<reference evidence="8" key="3">
    <citation type="submission" date="2025-09" db="UniProtKB">
        <authorList>
            <consortium name="Ensembl"/>
        </authorList>
    </citation>
    <scope>IDENTIFICATION</scope>
</reference>
<dbReference type="GeneTree" id="ENSGT00940000153130"/>
<keyword evidence="5" id="KW-0393">Immunoglobulin domain</keyword>
<evidence type="ECO:0000256" key="5">
    <source>
        <dbReference type="ARBA" id="ARBA00023319"/>
    </source>
</evidence>
<reference evidence="9" key="1">
    <citation type="submission" date="2018-12" db="EMBL/GenBank/DDBJ databases">
        <authorList>
            <person name="Yazar S."/>
        </authorList>
    </citation>
    <scope>NUCLEOTIDE SEQUENCE [LARGE SCALE GENOMIC DNA]</scope>
</reference>
<dbReference type="AlphaFoldDB" id="A0A4X2LYV2"/>
<dbReference type="PANTHER" id="PTHR19343:SF0">
    <property type="entry name" value="T CELL RECEPTOR ALPHA VARIABLE 23_DELTA VARIABLE 6"/>
    <property type="match status" value="1"/>
</dbReference>
<dbReference type="GO" id="GO:0042101">
    <property type="term" value="C:T cell receptor complex"/>
    <property type="evidence" value="ECO:0007669"/>
    <property type="project" value="UniProtKB-KW"/>
</dbReference>
<keyword evidence="1" id="KW-0732">Signal</keyword>
<evidence type="ECO:0000256" key="4">
    <source>
        <dbReference type="ARBA" id="ARBA00023170"/>
    </source>
</evidence>
<dbReference type="CDD" id="cd04983">
    <property type="entry name" value="IgV_TCR_alpha"/>
    <property type="match status" value="1"/>
</dbReference>
<dbReference type="STRING" id="29139.ENSVURP00010026605"/>
<evidence type="ECO:0000256" key="6">
    <source>
        <dbReference type="ARBA" id="ARBA00043266"/>
    </source>
</evidence>
<dbReference type="InterPro" id="IPR013783">
    <property type="entry name" value="Ig-like_fold"/>
</dbReference>
<dbReference type="Gene3D" id="2.60.40.10">
    <property type="entry name" value="Immunoglobulins"/>
    <property type="match status" value="1"/>
</dbReference>
<accession>A0A4X2LYV2</accession>